<dbReference type="Pfam" id="PF16363">
    <property type="entry name" value="GDP_Man_Dehyd"/>
    <property type="match status" value="1"/>
</dbReference>
<gene>
    <name evidence="2" type="ORF">SAMN06295905_2175</name>
</gene>
<dbReference type="SUPFAM" id="SSF51735">
    <property type="entry name" value="NAD(P)-binding Rossmann-fold domains"/>
    <property type="match status" value="1"/>
</dbReference>
<dbReference type="AlphaFoldDB" id="A0A1Y6FH81"/>
<dbReference type="InterPro" id="IPR036291">
    <property type="entry name" value="NAD(P)-bd_dom_sf"/>
</dbReference>
<organism evidence="2 3">
    <name type="scientific">Devosia lucknowensis</name>
    <dbReference type="NCBI Taxonomy" id="1096929"/>
    <lineage>
        <taxon>Bacteria</taxon>
        <taxon>Pseudomonadati</taxon>
        <taxon>Pseudomonadota</taxon>
        <taxon>Alphaproteobacteria</taxon>
        <taxon>Hyphomicrobiales</taxon>
        <taxon>Devosiaceae</taxon>
        <taxon>Devosia</taxon>
    </lineage>
</organism>
<dbReference type="OrthoDB" id="9801785at2"/>
<dbReference type="Proteomes" id="UP000194474">
    <property type="component" value="Unassembled WGS sequence"/>
</dbReference>
<dbReference type="InterPro" id="IPR016040">
    <property type="entry name" value="NAD(P)-bd_dom"/>
</dbReference>
<feature type="domain" description="NAD(P)-binding" evidence="1">
    <location>
        <begin position="4"/>
        <end position="131"/>
    </location>
</feature>
<sequence>MRVLVTGGAGFIGSALVRHLIRDKGDTVLTVDKLTYAGSLRSLRDIAGRPEHTFVLADICDRCAMDNIFASFRPDKVVHLAAESHVDRSISDAEDFMRTNVMGTYSLLEAARTYYDNLSRHDQERFRFLHAISRS</sequence>
<evidence type="ECO:0000313" key="3">
    <source>
        <dbReference type="Proteomes" id="UP000194474"/>
    </source>
</evidence>
<protein>
    <submittedName>
        <fullName evidence="2">GDP-mannose 4,6 dehydratase</fullName>
    </submittedName>
</protein>
<dbReference type="EMBL" id="FXWK01000001">
    <property type="protein sequence ID" value="SMQ72921.1"/>
    <property type="molecule type" value="Genomic_DNA"/>
</dbReference>
<proteinExistence type="predicted"/>
<evidence type="ECO:0000313" key="2">
    <source>
        <dbReference type="EMBL" id="SMQ72921.1"/>
    </source>
</evidence>
<dbReference type="PANTHER" id="PTHR43000">
    <property type="entry name" value="DTDP-D-GLUCOSE 4,6-DEHYDRATASE-RELATED"/>
    <property type="match status" value="1"/>
</dbReference>
<keyword evidence="3" id="KW-1185">Reference proteome</keyword>
<dbReference type="Gene3D" id="3.40.50.720">
    <property type="entry name" value="NAD(P)-binding Rossmann-like Domain"/>
    <property type="match status" value="1"/>
</dbReference>
<name>A0A1Y6FH81_9HYPH</name>
<reference evidence="3" key="1">
    <citation type="submission" date="2017-04" db="EMBL/GenBank/DDBJ databases">
        <authorList>
            <person name="Varghese N."/>
            <person name="Submissions S."/>
        </authorList>
    </citation>
    <scope>NUCLEOTIDE SEQUENCE [LARGE SCALE GENOMIC DNA]</scope>
</reference>
<accession>A0A1Y6FH81</accession>
<evidence type="ECO:0000259" key="1">
    <source>
        <dbReference type="Pfam" id="PF16363"/>
    </source>
</evidence>